<comment type="caution">
    <text evidence="3">The sequence shown here is derived from an EMBL/GenBank/DDBJ whole genome shotgun (WGS) entry which is preliminary data.</text>
</comment>
<feature type="region of interest" description="Disordered" evidence="1">
    <location>
        <begin position="596"/>
        <end position="664"/>
    </location>
</feature>
<feature type="region of interest" description="Disordered" evidence="1">
    <location>
        <begin position="412"/>
        <end position="433"/>
    </location>
</feature>
<feature type="region of interest" description="Disordered" evidence="1">
    <location>
        <begin position="453"/>
        <end position="472"/>
    </location>
</feature>
<protein>
    <submittedName>
        <fullName evidence="3">Uncharacterized protein</fullName>
    </submittedName>
</protein>
<sequence length="725" mass="79693">MSAMSPMTAMAPDADEGQLCSRAISLAVALVTTHMWMEREWLNRLWTGRIGVVKKCFSVRWQAHQVPDYQQKLVSQVRMGLQQKILTGLTAWSWLACTSAVLFLLNNNDSFEGKGSILRFHVVMYSLCLGFRFAIVRRPQQKAAILQFFVAVCQTAVLVRQLSTPPVFASSLTLTQLFRIMLVITSGNHRLGLLLNIALSAAAVYRNLEVVQSQNNHHMEAIHFQAVFLTEVVSFFMIFASGLTADAFFMELTSAILDMQGADSIKSAANRMLNVFCDAHVLLSSDLKILEGYDRISLLLKARSNAPSPVEASQGAWFLDYVPELDMARFVEFVSRSRFLDAHASDGGNQLDAALPTGSLQLQMVNAMGKPFNAELFHVGFPIQGSSHGHLIGIREWSRECETAAVDALPALSEDEKKAGSSEEDRVPTRELGARSRHLGVAAGLTASDLQADRMQERDTTRLHSETSSVASSAGSDCTQAQVALPWIKSIDLCIDPMCSGFKILSCEFNFRSEGDAADLAPLLSEVVLSDTYANFSGWIQDQVNEFFTASKQGSEGLISELGEAGKFNLTGTRTEDVLIVAQKVELFLTLGGTSGAEGATRAGNEQKQSRPAASDPSEDGEEEAQTHKEKVESATTSRMQDTACDDGDEEESETTSETTGIDDVQIKAMLRFTDFSAIPTRKRRKKRREHREHVSRLVQEQRDQLAALLLPTIDEATIDEAADV</sequence>
<proteinExistence type="predicted"/>
<feature type="transmembrane region" description="Helical" evidence="2">
    <location>
        <begin position="85"/>
        <end position="105"/>
    </location>
</feature>
<reference evidence="3" key="1">
    <citation type="submission" date="2021-02" db="EMBL/GenBank/DDBJ databases">
        <authorList>
            <person name="Dougan E. K."/>
            <person name="Rhodes N."/>
            <person name="Thang M."/>
            <person name="Chan C."/>
        </authorList>
    </citation>
    <scope>NUCLEOTIDE SEQUENCE</scope>
</reference>
<evidence type="ECO:0000256" key="2">
    <source>
        <dbReference type="SAM" id="Phobius"/>
    </source>
</evidence>
<dbReference type="AlphaFoldDB" id="A0A813GDS1"/>
<evidence type="ECO:0000313" key="4">
    <source>
        <dbReference type="Proteomes" id="UP000626109"/>
    </source>
</evidence>
<keyword evidence="2" id="KW-0812">Transmembrane</keyword>
<feature type="compositionally biased region" description="Basic and acidic residues" evidence="1">
    <location>
        <begin position="414"/>
        <end position="433"/>
    </location>
</feature>
<dbReference type="EMBL" id="CAJNNW010000217">
    <property type="protein sequence ID" value="CAE8625000.1"/>
    <property type="molecule type" value="Genomic_DNA"/>
</dbReference>
<feature type="compositionally biased region" description="Basic and acidic residues" evidence="1">
    <location>
        <begin position="453"/>
        <end position="465"/>
    </location>
</feature>
<gene>
    <name evidence="3" type="ORF">PGLA2088_LOCUS372</name>
</gene>
<name>A0A813GDS1_POLGL</name>
<feature type="transmembrane region" description="Helical" evidence="2">
    <location>
        <begin position="117"/>
        <end position="136"/>
    </location>
</feature>
<evidence type="ECO:0000313" key="3">
    <source>
        <dbReference type="EMBL" id="CAE8625000.1"/>
    </source>
</evidence>
<keyword evidence="2" id="KW-0472">Membrane</keyword>
<evidence type="ECO:0000256" key="1">
    <source>
        <dbReference type="SAM" id="MobiDB-lite"/>
    </source>
</evidence>
<accession>A0A813GDS1</accession>
<feature type="transmembrane region" description="Helical" evidence="2">
    <location>
        <begin position="143"/>
        <end position="161"/>
    </location>
</feature>
<feature type="compositionally biased region" description="Acidic residues" evidence="1">
    <location>
        <begin position="644"/>
        <end position="655"/>
    </location>
</feature>
<feature type="transmembrane region" description="Helical" evidence="2">
    <location>
        <begin position="228"/>
        <end position="249"/>
    </location>
</feature>
<keyword evidence="2" id="KW-1133">Transmembrane helix</keyword>
<dbReference type="Proteomes" id="UP000626109">
    <property type="component" value="Unassembled WGS sequence"/>
</dbReference>
<organism evidence="3 4">
    <name type="scientific">Polarella glacialis</name>
    <name type="common">Dinoflagellate</name>
    <dbReference type="NCBI Taxonomy" id="89957"/>
    <lineage>
        <taxon>Eukaryota</taxon>
        <taxon>Sar</taxon>
        <taxon>Alveolata</taxon>
        <taxon>Dinophyceae</taxon>
        <taxon>Suessiales</taxon>
        <taxon>Suessiaceae</taxon>
        <taxon>Polarella</taxon>
    </lineage>
</organism>